<gene>
    <name evidence="1" type="ORF">NX720_13900</name>
</gene>
<dbReference type="Proteomes" id="UP001163255">
    <property type="component" value="Chromosome"/>
</dbReference>
<dbReference type="EMBL" id="CP103300">
    <property type="protein sequence ID" value="UYM14006.1"/>
    <property type="molecule type" value="Genomic_DNA"/>
</dbReference>
<name>A0ABY6GPD2_9GAMM</name>
<accession>A0ABY6GPD2</accession>
<evidence type="ECO:0008006" key="3">
    <source>
        <dbReference type="Google" id="ProtNLM"/>
    </source>
</evidence>
<organism evidence="1 2">
    <name type="scientific">Endozoicomonas euniceicola</name>
    <dbReference type="NCBI Taxonomy" id="1234143"/>
    <lineage>
        <taxon>Bacteria</taxon>
        <taxon>Pseudomonadati</taxon>
        <taxon>Pseudomonadota</taxon>
        <taxon>Gammaproteobacteria</taxon>
        <taxon>Oceanospirillales</taxon>
        <taxon>Endozoicomonadaceae</taxon>
        <taxon>Endozoicomonas</taxon>
    </lineage>
</organism>
<dbReference type="RefSeq" id="WP_262595407.1">
    <property type="nucleotide sequence ID" value="NZ_CP103300.1"/>
</dbReference>
<keyword evidence="2" id="KW-1185">Reference proteome</keyword>
<evidence type="ECO:0000313" key="2">
    <source>
        <dbReference type="Proteomes" id="UP001163255"/>
    </source>
</evidence>
<proteinExistence type="predicted"/>
<protein>
    <recommendedName>
        <fullName evidence="3">DUF904 domain-containing protein</fullName>
    </recommendedName>
</protein>
<reference evidence="1" key="1">
    <citation type="submission" date="2022-10" db="EMBL/GenBank/DDBJ databases">
        <title>Completed Genome Sequence of two octocoral isolated bacterium, Endozoicomonas euniceicola EF212T and Endozoicomonas gorgoniicola PS125T.</title>
        <authorList>
            <person name="Chiou Y.-J."/>
            <person name="Chen Y.-H."/>
        </authorList>
    </citation>
    <scope>NUCLEOTIDE SEQUENCE</scope>
    <source>
        <strain evidence="1">EF212</strain>
    </source>
</reference>
<evidence type="ECO:0000313" key="1">
    <source>
        <dbReference type="EMBL" id="UYM14006.1"/>
    </source>
</evidence>
<sequence>MSLEAQILQLKAKHKAIDGAFQDFQKIIQSTHDVVSLAFKEQREYHGEVEYRLKKLEHLAEQQNKRTDKIEELLIQIVNNLASK</sequence>